<dbReference type="GO" id="GO:0033691">
    <property type="term" value="F:sialic acid binding"/>
    <property type="evidence" value="ECO:0007669"/>
    <property type="project" value="TreeGrafter"/>
</dbReference>
<evidence type="ECO:0000256" key="2">
    <source>
        <dbReference type="ARBA" id="ARBA00022475"/>
    </source>
</evidence>
<dbReference type="SUPFAM" id="SSF48726">
    <property type="entry name" value="Immunoglobulin"/>
    <property type="match status" value="1"/>
</dbReference>
<dbReference type="OrthoDB" id="6250964at2759"/>
<dbReference type="GO" id="GO:0055037">
    <property type="term" value="C:recycling endosome"/>
    <property type="evidence" value="ECO:0007669"/>
    <property type="project" value="TreeGrafter"/>
</dbReference>
<name>A0A8C6YCU8_NAJNA</name>
<dbReference type="PANTHER" id="PTHR46958">
    <property type="entry name" value="B-CELL RECEPTOR CD22"/>
    <property type="match status" value="1"/>
</dbReference>
<keyword evidence="7" id="KW-0393">Immunoglobulin domain</keyword>
<dbReference type="InterPro" id="IPR013783">
    <property type="entry name" value="Ig-like_fold"/>
</dbReference>
<keyword evidence="2" id="KW-0472">Membrane</keyword>
<accession>A0A8C6YCU8</accession>
<dbReference type="GO" id="GO:0007155">
    <property type="term" value="P:cell adhesion"/>
    <property type="evidence" value="ECO:0007669"/>
    <property type="project" value="UniProtKB-KW"/>
</dbReference>
<dbReference type="InterPro" id="IPR003599">
    <property type="entry name" value="Ig_sub"/>
</dbReference>
<evidence type="ECO:0000256" key="3">
    <source>
        <dbReference type="ARBA" id="ARBA00022729"/>
    </source>
</evidence>
<dbReference type="OMA" id="RRWILIK"/>
<keyword evidence="3" id="KW-0732">Signal</keyword>
<evidence type="ECO:0000256" key="1">
    <source>
        <dbReference type="ARBA" id="ARBA00004251"/>
    </source>
</evidence>
<dbReference type="Pfam" id="PF24518">
    <property type="entry name" value="Ig_CD22"/>
    <property type="match status" value="1"/>
</dbReference>
<keyword evidence="4" id="KW-0677">Repeat</keyword>
<dbReference type="GO" id="GO:0050859">
    <property type="term" value="P:negative regulation of B cell receptor signaling pathway"/>
    <property type="evidence" value="ECO:0007669"/>
    <property type="project" value="TreeGrafter"/>
</dbReference>
<dbReference type="GeneTree" id="ENSGT00950000185089"/>
<dbReference type="PANTHER" id="PTHR46958:SF1">
    <property type="entry name" value="B-CELL RECEPTOR CD22"/>
    <property type="match status" value="1"/>
</dbReference>
<sequence length="161" mass="18782">MPLIFPTTFSYWKWILMKYHYLILFSGSLDKPLSVTPKTLSAWEGSCVFISCNIKEEFHRRINQWSFVWYFQPSFDQSLNDYSGTLLYSSNQTATEVSSEFSNRVQFVGDLGSKNCSLKISQLHLSDNGSYGIRLYWVPGELKTSDKWFETLEIIVHSKYI</sequence>
<dbReference type="GO" id="GO:0005769">
    <property type="term" value="C:early endosome"/>
    <property type="evidence" value="ECO:0007669"/>
    <property type="project" value="TreeGrafter"/>
</dbReference>
<evidence type="ECO:0000313" key="9">
    <source>
        <dbReference type="Ensembl" id="ENSNNAP00000025758.1"/>
    </source>
</evidence>
<keyword evidence="6" id="KW-0325">Glycoprotein</keyword>
<dbReference type="GO" id="GO:0042609">
    <property type="term" value="F:CD4 receptor binding"/>
    <property type="evidence" value="ECO:0007669"/>
    <property type="project" value="TreeGrafter"/>
</dbReference>
<protein>
    <recommendedName>
        <fullName evidence="8">Immunoglobulin domain-containing protein</fullName>
    </recommendedName>
</protein>
<dbReference type="InterPro" id="IPR036179">
    <property type="entry name" value="Ig-like_dom_sf"/>
</dbReference>
<keyword evidence="2" id="KW-1003">Cell membrane</keyword>
<evidence type="ECO:0000256" key="5">
    <source>
        <dbReference type="ARBA" id="ARBA00022889"/>
    </source>
</evidence>
<evidence type="ECO:0000256" key="7">
    <source>
        <dbReference type="ARBA" id="ARBA00023319"/>
    </source>
</evidence>
<dbReference type="AlphaFoldDB" id="A0A8C6YCU8"/>
<dbReference type="GO" id="GO:0042113">
    <property type="term" value="P:B cell activation"/>
    <property type="evidence" value="ECO:0007669"/>
    <property type="project" value="TreeGrafter"/>
</dbReference>
<dbReference type="Proteomes" id="UP000694559">
    <property type="component" value="Unplaced"/>
</dbReference>
<evidence type="ECO:0000256" key="6">
    <source>
        <dbReference type="ARBA" id="ARBA00023180"/>
    </source>
</evidence>
<feature type="domain" description="Immunoglobulin" evidence="8">
    <location>
        <begin position="37"/>
        <end position="157"/>
    </location>
</feature>
<dbReference type="GO" id="GO:0070062">
    <property type="term" value="C:extracellular exosome"/>
    <property type="evidence" value="ECO:0007669"/>
    <property type="project" value="TreeGrafter"/>
</dbReference>
<evidence type="ECO:0000313" key="10">
    <source>
        <dbReference type="Proteomes" id="UP000694559"/>
    </source>
</evidence>
<proteinExistence type="predicted"/>
<dbReference type="Gene3D" id="2.60.40.10">
    <property type="entry name" value="Immunoglobulins"/>
    <property type="match status" value="1"/>
</dbReference>
<dbReference type="InterPro" id="IPR056386">
    <property type="entry name" value="Ig_CD22"/>
</dbReference>
<dbReference type="SMART" id="SM00409">
    <property type="entry name" value="IG"/>
    <property type="match status" value="1"/>
</dbReference>
<comment type="subcellular location">
    <subcellularLocation>
        <location evidence="1">Cell membrane</location>
        <topology evidence="1">Single-pass type I membrane protein</topology>
    </subcellularLocation>
</comment>
<dbReference type="GO" id="GO:0030888">
    <property type="term" value="P:regulation of B cell proliferation"/>
    <property type="evidence" value="ECO:0007669"/>
    <property type="project" value="TreeGrafter"/>
</dbReference>
<reference evidence="9" key="1">
    <citation type="submission" date="2025-08" db="UniProtKB">
        <authorList>
            <consortium name="Ensembl"/>
        </authorList>
    </citation>
    <scope>IDENTIFICATION</scope>
</reference>
<evidence type="ECO:0000256" key="4">
    <source>
        <dbReference type="ARBA" id="ARBA00022737"/>
    </source>
</evidence>
<dbReference type="GO" id="GO:0009897">
    <property type="term" value="C:external side of plasma membrane"/>
    <property type="evidence" value="ECO:0007669"/>
    <property type="project" value="TreeGrafter"/>
</dbReference>
<keyword evidence="10" id="KW-1185">Reference proteome</keyword>
<reference evidence="9" key="2">
    <citation type="submission" date="2025-09" db="UniProtKB">
        <authorList>
            <consortium name="Ensembl"/>
        </authorList>
    </citation>
    <scope>IDENTIFICATION</scope>
</reference>
<evidence type="ECO:0000259" key="8">
    <source>
        <dbReference type="SMART" id="SM00409"/>
    </source>
</evidence>
<dbReference type="Ensembl" id="ENSNNAT00000027001.1">
    <property type="protein sequence ID" value="ENSNNAP00000025758.1"/>
    <property type="gene ID" value="ENSNNAG00000016801.1"/>
</dbReference>
<dbReference type="GO" id="GO:0019903">
    <property type="term" value="F:protein phosphatase binding"/>
    <property type="evidence" value="ECO:0007669"/>
    <property type="project" value="TreeGrafter"/>
</dbReference>
<organism evidence="9 10">
    <name type="scientific">Naja naja</name>
    <name type="common">Indian cobra</name>
    <dbReference type="NCBI Taxonomy" id="35670"/>
    <lineage>
        <taxon>Eukaryota</taxon>
        <taxon>Metazoa</taxon>
        <taxon>Chordata</taxon>
        <taxon>Craniata</taxon>
        <taxon>Vertebrata</taxon>
        <taxon>Euteleostomi</taxon>
        <taxon>Lepidosauria</taxon>
        <taxon>Squamata</taxon>
        <taxon>Bifurcata</taxon>
        <taxon>Unidentata</taxon>
        <taxon>Episquamata</taxon>
        <taxon>Toxicofera</taxon>
        <taxon>Serpentes</taxon>
        <taxon>Colubroidea</taxon>
        <taxon>Elapidae</taxon>
        <taxon>Elapinae</taxon>
        <taxon>Naja</taxon>
    </lineage>
</organism>
<keyword evidence="5" id="KW-0130">Cell adhesion</keyword>